<proteinExistence type="predicted"/>
<reference evidence="1 2" key="1">
    <citation type="journal article" date="2016" name="Nat. Commun.">
        <title>Thousands of microbial genomes shed light on interconnected biogeochemical processes in an aquifer system.</title>
        <authorList>
            <person name="Anantharaman K."/>
            <person name="Brown C.T."/>
            <person name="Hug L.A."/>
            <person name="Sharon I."/>
            <person name="Castelle C.J."/>
            <person name="Probst A.J."/>
            <person name="Thomas B.C."/>
            <person name="Singh A."/>
            <person name="Wilkins M.J."/>
            <person name="Karaoz U."/>
            <person name="Brodie E.L."/>
            <person name="Williams K.H."/>
            <person name="Hubbard S.S."/>
            <person name="Banfield J.F."/>
        </authorList>
    </citation>
    <scope>NUCLEOTIDE SEQUENCE [LARGE SCALE GENOMIC DNA]</scope>
</reference>
<name>A0A1G2PEL6_9BACT</name>
<sequence>MKKEALGVDIGNVITDHRPVKDIKDESFWRDKYSTIPASKGVFEYLKKLNSGKFRDNIFLVSRAKEEHEKRILTWLVDNDFYNKTGIKPKNVFFCRERHEKERICRENNITYFVDDRLEVLSQYGW</sequence>
<gene>
    <name evidence="1" type="ORF">A2541_01215</name>
</gene>
<dbReference type="Proteomes" id="UP000176965">
    <property type="component" value="Unassembled WGS sequence"/>
</dbReference>
<evidence type="ECO:0000313" key="1">
    <source>
        <dbReference type="EMBL" id="OHA46784.1"/>
    </source>
</evidence>
<evidence type="ECO:0000313" key="2">
    <source>
        <dbReference type="Proteomes" id="UP000176965"/>
    </source>
</evidence>
<dbReference type="Gene3D" id="3.40.50.1000">
    <property type="entry name" value="HAD superfamily/HAD-like"/>
    <property type="match status" value="1"/>
</dbReference>
<dbReference type="EMBL" id="MHSQ01000027">
    <property type="protein sequence ID" value="OHA46784.1"/>
    <property type="molecule type" value="Genomic_DNA"/>
</dbReference>
<dbReference type="InterPro" id="IPR036412">
    <property type="entry name" value="HAD-like_sf"/>
</dbReference>
<protein>
    <submittedName>
        <fullName evidence="1">Uncharacterized protein</fullName>
    </submittedName>
</protein>
<dbReference type="AlphaFoldDB" id="A0A1G2PEL6"/>
<dbReference type="InterPro" id="IPR023214">
    <property type="entry name" value="HAD_sf"/>
</dbReference>
<accession>A0A1G2PEL6</accession>
<dbReference type="SUPFAM" id="SSF56784">
    <property type="entry name" value="HAD-like"/>
    <property type="match status" value="1"/>
</dbReference>
<comment type="caution">
    <text evidence="1">The sequence shown here is derived from an EMBL/GenBank/DDBJ whole genome shotgun (WGS) entry which is preliminary data.</text>
</comment>
<organism evidence="1 2">
    <name type="scientific">Candidatus Taylorbacteria bacterium RIFOXYD2_FULL_36_9</name>
    <dbReference type="NCBI Taxonomy" id="1802338"/>
    <lineage>
        <taxon>Bacteria</taxon>
        <taxon>Candidatus Tayloriibacteriota</taxon>
    </lineage>
</organism>